<dbReference type="AlphaFoldDB" id="A0A2V3IX05"/>
<accession>A0A2V3IX05</accession>
<evidence type="ECO:0000256" key="1">
    <source>
        <dbReference type="ARBA" id="ARBA00004123"/>
    </source>
</evidence>
<keyword evidence="7" id="KW-1185">Reference proteome</keyword>
<evidence type="ECO:0000313" key="6">
    <source>
        <dbReference type="EMBL" id="PXF46686.1"/>
    </source>
</evidence>
<dbReference type="Proteomes" id="UP000247409">
    <property type="component" value="Unassembled WGS sequence"/>
</dbReference>
<dbReference type="STRING" id="448386.A0A2V3IX05"/>
<dbReference type="EMBL" id="NBIV01000034">
    <property type="protein sequence ID" value="PXF46686.1"/>
    <property type="molecule type" value="Genomic_DNA"/>
</dbReference>
<comment type="subcellular location">
    <subcellularLocation>
        <location evidence="1">Nucleus</location>
    </subcellularLocation>
</comment>
<evidence type="ECO:0000256" key="5">
    <source>
        <dbReference type="SAM" id="MobiDB-lite"/>
    </source>
</evidence>
<comment type="caution">
    <text evidence="6">The sequence shown here is derived from an EMBL/GenBank/DDBJ whole genome shotgun (WGS) entry which is preliminary data.</text>
</comment>
<dbReference type="GO" id="GO:0031080">
    <property type="term" value="C:nuclear pore outer ring"/>
    <property type="evidence" value="ECO:0007669"/>
    <property type="project" value="TreeGrafter"/>
</dbReference>
<feature type="compositionally biased region" description="Basic and acidic residues" evidence="5">
    <location>
        <begin position="308"/>
        <end position="319"/>
    </location>
</feature>
<gene>
    <name evidence="6" type="ORF">BWQ96_03512</name>
</gene>
<evidence type="ECO:0000256" key="4">
    <source>
        <dbReference type="ARBA" id="ARBA00023242"/>
    </source>
</evidence>
<evidence type="ECO:0000256" key="3">
    <source>
        <dbReference type="ARBA" id="ARBA00022737"/>
    </source>
</evidence>
<dbReference type="InterPro" id="IPR001680">
    <property type="entry name" value="WD40_rpt"/>
</dbReference>
<proteinExistence type="predicted"/>
<dbReference type="PANTHER" id="PTHR22652">
    <property type="entry name" value="NUCLEOPORIN NUP43"/>
    <property type="match status" value="1"/>
</dbReference>
<dbReference type="InterPro" id="IPR036322">
    <property type="entry name" value="WD40_repeat_dom_sf"/>
</dbReference>
<dbReference type="Gene3D" id="2.130.10.10">
    <property type="entry name" value="YVTN repeat-like/Quinoprotein amine dehydrogenase"/>
    <property type="match status" value="1"/>
</dbReference>
<dbReference type="SMART" id="SM00320">
    <property type="entry name" value="WD40"/>
    <property type="match status" value="2"/>
</dbReference>
<keyword evidence="3" id="KW-0677">Repeat</keyword>
<evidence type="ECO:0000256" key="2">
    <source>
        <dbReference type="ARBA" id="ARBA00022574"/>
    </source>
</evidence>
<dbReference type="PANTHER" id="PTHR22652:SF0">
    <property type="entry name" value="NUCLEOPORIN NUP43"/>
    <property type="match status" value="1"/>
</dbReference>
<feature type="compositionally biased region" description="Basic residues" evidence="5">
    <location>
        <begin position="320"/>
        <end position="329"/>
    </location>
</feature>
<dbReference type="InterPro" id="IPR015943">
    <property type="entry name" value="WD40/YVTN_repeat-like_dom_sf"/>
</dbReference>
<evidence type="ECO:0000313" key="7">
    <source>
        <dbReference type="Proteomes" id="UP000247409"/>
    </source>
</evidence>
<feature type="compositionally biased region" description="Basic and acidic residues" evidence="5">
    <location>
        <begin position="415"/>
        <end position="431"/>
    </location>
</feature>
<feature type="region of interest" description="Disordered" evidence="5">
    <location>
        <begin position="381"/>
        <end position="431"/>
    </location>
</feature>
<keyword evidence="4" id="KW-0539">Nucleus</keyword>
<name>A0A2V3IX05_9FLOR</name>
<feature type="region of interest" description="Disordered" evidence="5">
    <location>
        <begin position="308"/>
        <end position="331"/>
    </location>
</feature>
<dbReference type="SUPFAM" id="SSF50978">
    <property type="entry name" value="WD40 repeat-like"/>
    <property type="match status" value="1"/>
</dbReference>
<feature type="compositionally biased region" description="Basic residues" evidence="5">
    <location>
        <begin position="404"/>
        <end position="414"/>
    </location>
</feature>
<keyword evidence="2" id="KW-0853">WD repeat</keyword>
<organism evidence="6 7">
    <name type="scientific">Gracilariopsis chorda</name>
    <dbReference type="NCBI Taxonomy" id="448386"/>
    <lineage>
        <taxon>Eukaryota</taxon>
        <taxon>Rhodophyta</taxon>
        <taxon>Florideophyceae</taxon>
        <taxon>Rhodymeniophycidae</taxon>
        <taxon>Gracilariales</taxon>
        <taxon>Gracilariaceae</taxon>
        <taxon>Gracilariopsis</taxon>
    </lineage>
</organism>
<dbReference type="OrthoDB" id="2288928at2759"/>
<dbReference type="Pfam" id="PF00400">
    <property type="entry name" value="WD40"/>
    <property type="match status" value="1"/>
</dbReference>
<reference evidence="6 7" key="1">
    <citation type="journal article" date="2018" name="Mol. Biol. Evol.">
        <title>Analysis of the draft genome of the red seaweed Gracilariopsis chorda provides insights into genome size evolution in Rhodophyta.</title>
        <authorList>
            <person name="Lee J."/>
            <person name="Yang E.C."/>
            <person name="Graf L."/>
            <person name="Yang J.H."/>
            <person name="Qiu H."/>
            <person name="Zel Zion U."/>
            <person name="Chan C.X."/>
            <person name="Stephens T.G."/>
            <person name="Weber A.P.M."/>
            <person name="Boo G.H."/>
            <person name="Boo S.M."/>
            <person name="Kim K.M."/>
            <person name="Shin Y."/>
            <person name="Jung M."/>
            <person name="Lee S.J."/>
            <person name="Yim H.S."/>
            <person name="Lee J.H."/>
            <person name="Bhattacharya D."/>
            <person name="Yoon H.S."/>
        </authorList>
    </citation>
    <scope>NUCLEOTIDE SEQUENCE [LARGE SCALE GENOMIC DNA]</scope>
    <source>
        <strain evidence="6 7">SKKU-2015</strain>
        <tissue evidence="6">Whole body</tissue>
    </source>
</reference>
<sequence>MRDLEQSEPSGAKYLQLHEAPICLDAHPSQPLLLTACSTSGATVSDVKPIFSRQSPRKAAPRYKVEHSAAAASFFDASRFHLACTDASILTFDINKREPIATVTLSKAEQSDDCVATTFRTVNENSFLVGDDTGGLHLYDVRTSSAASQQALASCLEQADYVSAIEPVSAFEKDAFLVTSGDGTLCAYDLRFPPKPAVRLQYAFDSFQEDVLSLAILPKHNLAVAGTLTGPLNIYDLRFMDDSYDPDSAAHVDRFYGHPEAVNVVMAWEEEEDIVLSASSDGIVRIIDIPNRKLVGVLEYAVHEEERRGTNDSLQDLRKRREGKKKRKEARWPVEHMVRVRGLGMPVLALLGHSAGIQFCEAGALVDGDSCDLKSGNATAEAGAQASRDGQGGDSDDQAEKTRSSRRKKRRRKRFEHEEKRTHDSGFFEGL</sequence>
<protein>
    <submittedName>
        <fullName evidence="6">WD repeat-containing protein JIP5</fullName>
    </submittedName>
</protein>